<organism evidence="1 2">
    <name type="scientific">Eiseniibacteriota bacterium</name>
    <dbReference type="NCBI Taxonomy" id="2212470"/>
    <lineage>
        <taxon>Bacteria</taxon>
        <taxon>Candidatus Eiseniibacteriota</taxon>
    </lineage>
</organism>
<reference evidence="1 2" key="1">
    <citation type="journal article" date="2019" name="Nat. Microbiol.">
        <title>Mediterranean grassland soil C-N compound turnover is dependent on rainfall and depth, and is mediated by genomically divergent microorganisms.</title>
        <authorList>
            <person name="Diamond S."/>
            <person name="Andeer P.F."/>
            <person name="Li Z."/>
            <person name="Crits-Christoph A."/>
            <person name="Burstein D."/>
            <person name="Anantharaman K."/>
            <person name="Lane K.R."/>
            <person name="Thomas B.C."/>
            <person name="Pan C."/>
            <person name="Northen T.R."/>
            <person name="Banfield J.F."/>
        </authorList>
    </citation>
    <scope>NUCLEOTIDE SEQUENCE [LARGE SCALE GENOMIC DNA]</scope>
    <source>
        <strain evidence="1">WS_2</strain>
    </source>
</reference>
<name>A0A538T374_UNCEI</name>
<sequence>MKTLGIVELKREGITEKALGPGRSAFELQAIIAVGGASVGRSAEFRYMLTQPPLKKDTRALI</sequence>
<dbReference type="EMBL" id="VBOS01000091">
    <property type="protein sequence ID" value="TMQ58090.1"/>
    <property type="molecule type" value="Genomic_DNA"/>
</dbReference>
<dbReference type="AlphaFoldDB" id="A0A538T374"/>
<evidence type="ECO:0000313" key="1">
    <source>
        <dbReference type="EMBL" id="TMQ58090.1"/>
    </source>
</evidence>
<comment type="caution">
    <text evidence="1">The sequence shown here is derived from an EMBL/GenBank/DDBJ whole genome shotgun (WGS) entry which is preliminary data.</text>
</comment>
<gene>
    <name evidence="1" type="ORF">E6K72_02990</name>
</gene>
<accession>A0A538T374</accession>
<dbReference type="Proteomes" id="UP000317716">
    <property type="component" value="Unassembled WGS sequence"/>
</dbReference>
<protein>
    <submittedName>
        <fullName evidence="1">Uncharacterized protein</fullName>
    </submittedName>
</protein>
<proteinExistence type="predicted"/>
<evidence type="ECO:0000313" key="2">
    <source>
        <dbReference type="Proteomes" id="UP000317716"/>
    </source>
</evidence>